<keyword evidence="2" id="KW-0413">Isomerase</keyword>
<organism evidence="3 4">
    <name type="scientific">Pseudoduganella violacea</name>
    <dbReference type="NCBI Taxonomy" id="1715466"/>
    <lineage>
        <taxon>Bacteria</taxon>
        <taxon>Pseudomonadati</taxon>
        <taxon>Pseudomonadota</taxon>
        <taxon>Betaproteobacteria</taxon>
        <taxon>Burkholderiales</taxon>
        <taxon>Oxalobacteraceae</taxon>
        <taxon>Telluria group</taxon>
        <taxon>Pseudoduganella</taxon>
    </lineage>
</organism>
<dbReference type="GO" id="GO:0016853">
    <property type="term" value="F:isomerase activity"/>
    <property type="evidence" value="ECO:0007669"/>
    <property type="project" value="UniProtKB-KW"/>
</dbReference>
<evidence type="ECO:0000313" key="3">
    <source>
        <dbReference type="EMBL" id="MBB3117659.1"/>
    </source>
</evidence>
<accession>A0A7W5B6V9</accession>
<dbReference type="GO" id="GO:0005737">
    <property type="term" value="C:cytoplasm"/>
    <property type="evidence" value="ECO:0007669"/>
    <property type="project" value="TreeGrafter"/>
</dbReference>
<dbReference type="Pfam" id="PF02567">
    <property type="entry name" value="PhzC-PhzF"/>
    <property type="match status" value="1"/>
</dbReference>
<comment type="similarity">
    <text evidence="1">Belongs to the PhzF family.</text>
</comment>
<dbReference type="Gene3D" id="3.10.310.10">
    <property type="entry name" value="Diaminopimelate Epimerase, Chain A, domain 1"/>
    <property type="match status" value="2"/>
</dbReference>
<name>A0A7W5B6V9_9BURK</name>
<dbReference type="PIRSF" id="PIRSF016184">
    <property type="entry name" value="PhzC_PhzF"/>
    <property type="match status" value="1"/>
</dbReference>
<evidence type="ECO:0000256" key="1">
    <source>
        <dbReference type="ARBA" id="ARBA00008270"/>
    </source>
</evidence>
<dbReference type="SUPFAM" id="SSF54506">
    <property type="entry name" value="Diaminopimelate epimerase-like"/>
    <property type="match status" value="1"/>
</dbReference>
<evidence type="ECO:0000256" key="2">
    <source>
        <dbReference type="ARBA" id="ARBA00023235"/>
    </source>
</evidence>
<dbReference type="AlphaFoldDB" id="A0A7W5B6V9"/>
<dbReference type="PANTHER" id="PTHR13774:SF39">
    <property type="entry name" value="BIOSYNTHESIS PROTEIN, PUTATIVE-RELATED"/>
    <property type="match status" value="1"/>
</dbReference>
<dbReference type="PANTHER" id="PTHR13774">
    <property type="entry name" value="PHENAZINE BIOSYNTHESIS PROTEIN"/>
    <property type="match status" value="1"/>
</dbReference>
<keyword evidence="4" id="KW-1185">Reference proteome</keyword>
<dbReference type="RefSeq" id="WP_183439635.1">
    <property type="nucleotide sequence ID" value="NZ_JACHXD010000002.1"/>
</dbReference>
<sequence length="268" mass="28878">MAVIYELKCFGAQAGEGNPALVVLEGAQDIAERQAFAARSGVSACVFVDRDDEQAVYVLDYFYPHARSPLCLHATLAAARVLLEQRKQALTVRTAMRGQLLELSQTGNDVFISLTRQPAPSPELTPGLVQQLLNDETLELASAPVVASVGSPKLLLEVGDSATLFGLRPDLARITQWSKEHGVNGCYVWCRRADGHLEGRNFNHLDPAAEDAATGVAAGALTAHLQSALLIYQGSHLGQPCLIRTRLAQDTIQIGGAAEFTHHNRAYL</sequence>
<proteinExistence type="inferred from homology"/>
<protein>
    <submittedName>
        <fullName evidence="3">PhzF family phenazine biosynthesis protein</fullName>
    </submittedName>
</protein>
<comment type="caution">
    <text evidence="3">The sequence shown here is derived from an EMBL/GenBank/DDBJ whole genome shotgun (WGS) entry which is preliminary data.</text>
</comment>
<dbReference type="Proteomes" id="UP000541535">
    <property type="component" value="Unassembled WGS sequence"/>
</dbReference>
<gene>
    <name evidence="3" type="ORF">FHS03_000685</name>
</gene>
<evidence type="ECO:0000313" key="4">
    <source>
        <dbReference type="Proteomes" id="UP000541535"/>
    </source>
</evidence>
<dbReference type="InterPro" id="IPR003719">
    <property type="entry name" value="Phenazine_PhzF-like"/>
</dbReference>
<dbReference type="NCBIfam" id="TIGR00654">
    <property type="entry name" value="PhzF_family"/>
    <property type="match status" value="1"/>
</dbReference>
<reference evidence="3 4" key="1">
    <citation type="submission" date="2020-08" db="EMBL/GenBank/DDBJ databases">
        <title>Genomic Encyclopedia of Type Strains, Phase III (KMG-III): the genomes of soil and plant-associated and newly described type strains.</title>
        <authorList>
            <person name="Whitman W."/>
        </authorList>
    </citation>
    <scope>NUCLEOTIDE SEQUENCE [LARGE SCALE GENOMIC DNA]</scope>
    <source>
        <strain evidence="3 4">CECT 8897</strain>
    </source>
</reference>
<dbReference type="EMBL" id="JACHXD010000002">
    <property type="protein sequence ID" value="MBB3117659.1"/>
    <property type="molecule type" value="Genomic_DNA"/>
</dbReference>